<accession>A0ABU4X2B0</accession>
<gene>
    <name evidence="2" type="ORF">RFM51_20005</name>
</gene>
<dbReference type="InterPro" id="IPR025272">
    <property type="entry name" value="SocA_Panacea"/>
</dbReference>
<protein>
    <submittedName>
        <fullName evidence="2">DUF4065 domain-containing protein</fullName>
    </submittedName>
</protein>
<evidence type="ECO:0000313" key="2">
    <source>
        <dbReference type="EMBL" id="MDX8441876.1"/>
    </source>
</evidence>
<dbReference type="Pfam" id="PF13274">
    <property type="entry name" value="SocA_Panacea"/>
    <property type="match status" value="1"/>
</dbReference>
<evidence type="ECO:0000313" key="3">
    <source>
        <dbReference type="Proteomes" id="UP001272097"/>
    </source>
</evidence>
<proteinExistence type="predicted"/>
<dbReference type="RefSeq" id="WP_320215922.1">
    <property type="nucleotide sequence ID" value="NZ_JAVIIS010000030.1"/>
</dbReference>
<feature type="domain" description="Antitoxin SocA-like Panacea" evidence="1">
    <location>
        <begin position="28"/>
        <end position="132"/>
    </location>
</feature>
<dbReference type="Proteomes" id="UP001272097">
    <property type="component" value="Unassembled WGS sequence"/>
</dbReference>
<name>A0ABU4X2B0_9HYPH</name>
<evidence type="ECO:0000259" key="1">
    <source>
        <dbReference type="Pfam" id="PF13274"/>
    </source>
</evidence>
<reference evidence="2 3" key="1">
    <citation type="submission" date="2023-08" db="EMBL/GenBank/DDBJ databases">
        <title>Implementing the SeqCode for naming new Mesorhizobium species isolated from Vachellia karroo root nodules.</title>
        <authorList>
            <person name="Van Lill M."/>
        </authorList>
    </citation>
    <scope>NUCLEOTIDE SEQUENCE [LARGE SCALE GENOMIC DNA]</scope>
    <source>
        <strain evidence="2 3">VK3E</strain>
    </source>
</reference>
<comment type="caution">
    <text evidence="2">The sequence shown here is derived from an EMBL/GenBank/DDBJ whole genome shotgun (WGS) entry which is preliminary data.</text>
</comment>
<dbReference type="EMBL" id="JAVIIS010000030">
    <property type="protein sequence ID" value="MDX8441876.1"/>
    <property type="molecule type" value="Genomic_DNA"/>
</dbReference>
<keyword evidence="3" id="KW-1185">Reference proteome</keyword>
<organism evidence="2 3">
    <name type="scientific">Mesorhizobium australafricanum</name>
    <dbReference type="NCBI Taxonomy" id="3072311"/>
    <lineage>
        <taxon>Bacteria</taxon>
        <taxon>Pseudomonadati</taxon>
        <taxon>Pseudomonadota</taxon>
        <taxon>Alphaproteobacteria</taxon>
        <taxon>Hyphomicrobiales</taxon>
        <taxon>Phyllobacteriaceae</taxon>
        <taxon>Mesorhizobium</taxon>
    </lineage>
</organism>
<sequence>MPHDARAIANFLLDRAQQQGIKLTHLSLQKILYFAHAWYLAKYDRPLLGQKFEAWKFGPVIRVVFDQLKSQKDRIIEERLLKIDVVSGKMAEATCDISSEDQKFIDSIFSYYASFDAGKLVDLTHEKGGPWEKVWKSAAERSVVGMYIPDESIRLWILREGGREGLIRH</sequence>